<dbReference type="GO" id="GO:0052621">
    <property type="term" value="F:diguanylate cyclase activity"/>
    <property type="evidence" value="ECO:0007669"/>
    <property type="project" value="UniProtKB-EC"/>
</dbReference>
<dbReference type="InterPro" id="IPR043128">
    <property type="entry name" value="Rev_trsase/Diguanyl_cyclase"/>
</dbReference>
<dbReference type="KEGG" id="hgn:E6W36_05205"/>
<accession>A0A4D7CBU6</accession>
<dbReference type="PANTHER" id="PTHR45138:SF9">
    <property type="entry name" value="DIGUANYLATE CYCLASE DGCM-RELATED"/>
    <property type="match status" value="1"/>
</dbReference>
<evidence type="ECO:0000256" key="3">
    <source>
        <dbReference type="SAM" id="MobiDB-lite"/>
    </source>
</evidence>
<dbReference type="GO" id="GO:0043709">
    <property type="term" value="P:cell adhesion involved in single-species biofilm formation"/>
    <property type="evidence" value="ECO:0007669"/>
    <property type="project" value="TreeGrafter"/>
</dbReference>
<dbReference type="AlphaFoldDB" id="A0A4D7CBU6"/>
<organism evidence="5 6">
    <name type="scientific">Hankyongella ginsenosidimutans</name>
    <dbReference type="NCBI Taxonomy" id="1763828"/>
    <lineage>
        <taxon>Bacteria</taxon>
        <taxon>Pseudomonadati</taxon>
        <taxon>Pseudomonadota</taxon>
        <taxon>Alphaproteobacteria</taxon>
        <taxon>Sphingomonadales</taxon>
        <taxon>Sphingomonadaceae</taxon>
        <taxon>Hankyongella</taxon>
    </lineage>
</organism>
<dbReference type="Pfam" id="PF00990">
    <property type="entry name" value="GGDEF"/>
    <property type="match status" value="1"/>
</dbReference>
<sequence length="68" mass="7295">MHRRGRARLDREDQVASPQRRPGFTASIGVSNLTPTDSVATLLKRADDALYAAKNDGRNCVKSAAVAA</sequence>
<gene>
    <name evidence="5" type="ORF">E6W36_05205</name>
</gene>
<dbReference type="InterPro" id="IPR000160">
    <property type="entry name" value="GGDEF_dom"/>
</dbReference>
<evidence type="ECO:0000259" key="4">
    <source>
        <dbReference type="PROSITE" id="PS50887"/>
    </source>
</evidence>
<dbReference type="Proteomes" id="UP000298714">
    <property type="component" value="Chromosome"/>
</dbReference>
<evidence type="ECO:0000313" key="5">
    <source>
        <dbReference type="EMBL" id="QCI79172.1"/>
    </source>
</evidence>
<protein>
    <recommendedName>
        <fullName evidence="1">diguanylate cyclase</fullName>
        <ecNumber evidence="1">2.7.7.65</ecNumber>
    </recommendedName>
</protein>
<proteinExistence type="predicted"/>
<feature type="domain" description="GGDEF" evidence="4">
    <location>
        <begin position="1"/>
        <end position="66"/>
    </location>
</feature>
<evidence type="ECO:0000313" key="6">
    <source>
        <dbReference type="Proteomes" id="UP000298714"/>
    </source>
</evidence>
<dbReference type="GO" id="GO:0005886">
    <property type="term" value="C:plasma membrane"/>
    <property type="evidence" value="ECO:0007669"/>
    <property type="project" value="TreeGrafter"/>
</dbReference>
<dbReference type="EC" id="2.7.7.65" evidence="1"/>
<dbReference type="PROSITE" id="PS50887">
    <property type="entry name" value="GGDEF"/>
    <property type="match status" value="1"/>
</dbReference>
<evidence type="ECO:0000256" key="1">
    <source>
        <dbReference type="ARBA" id="ARBA00012528"/>
    </source>
</evidence>
<dbReference type="InterPro" id="IPR050469">
    <property type="entry name" value="Diguanylate_Cyclase"/>
</dbReference>
<evidence type="ECO:0000256" key="2">
    <source>
        <dbReference type="ARBA" id="ARBA00034247"/>
    </source>
</evidence>
<dbReference type="EMBL" id="CP039704">
    <property type="protein sequence ID" value="QCI79172.1"/>
    <property type="molecule type" value="Genomic_DNA"/>
</dbReference>
<dbReference type="InterPro" id="IPR029787">
    <property type="entry name" value="Nucleotide_cyclase"/>
</dbReference>
<reference evidence="6" key="1">
    <citation type="submission" date="2019-04" db="EMBL/GenBank/DDBJ databases">
        <title>Complete genome sequence of Sphingomonas sp. W1-2-3.</title>
        <authorList>
            <person name="Im W.T."/>
        </authorList>
    </citation>
    <scope>NUCLEOTIDE SEQUENCE [LARGE SCALE GENOMIC DNA]</scope>
    <source>
        <strain evidence="6">W1-2-3</strain>
    </source>
</reference>
<feature type="region of interest" description="Disordered" evidence="3">
    <location>
        <begin position="1"/>
        <end position="30"/>
    </location>
</feature>
<keyword evidence="6" id="KW-1185">Reference proteome</keyword>
<name>A0A4D7CBU6_9SPHN</name>
<dbReference type="Gene3D" id="3.30.70.270">
    <property type="match status" value="1"/>
</dbReference>
<dbReference type="SUPFAM" id="SSF55073">
    <property type="entry name" value="Nucleotide cyclase"/>
    <property type="match status" value="1"/>
</dbReference>
<dbReference type="PANTHER" id="PTHR45138">
    <property type="entry name" value="REGULATORY COMPONENTS OF SENSORY TRANSDUCTION SYSTEM"/>
    <property type="match status" value="1"/>
</dbReference>
<dbReference type="GO" id="GO:1902201">
    <property type="term" value="P:negative regulation of bacterial-type flagellum-dependent cell motility"/>
    <property type="evidence" value="ECO:0007669"/>
    <property type="project" value="TreeGrafter"/>
</dbReference>
<comment type="catalytic activity">
    <reaction evidence="2">
        <text>2 GTP = 3',3'-c-di-GMP + 2 diphosphate</text>
        <dbReference type="Rhea" id="RHEA:24898"/>
        <dbReference type="ChEBI" id="CHEBI:33019"/>
        <dbReference type="ChEBI" id="CHEBI:37565"/>
        <dbReference type="ChEBI" id="CHEBI:58805"/>
        <dbReference type="EC" id="2.7.7.65"/>
    </reaction>
</comment>